<reference evidence="4 5" key="1">
    <citation type="submission" date="2017-09" db="EMBL/GenBank/DDBJ databases">
        <title>Depth-based differentiation of microbial function through sediment-hosted aquifers and enrichment of novel symbionts in the deep terrestrial subsurface.</title>
        <authorList>
            <person name="Probst A.J."/>
            <person name="Ladd B."/>
            <person name="Jarett J.K."/>
            <person name="Geller-Mcgrath D.E."/>
            <person name="Sieber C.M."/>
            <person name="Emerson J.B."/>
            <person name="Anantharaman K."/>
            <person name="Thomas B.C."/>
            <person name="Malmstrom R."/>
            <person name="Stieglmeier M."/>
            <person name="Klingl A."/>
            <person name="Woyke T."/>
            <person name="Ryan C.M."/>
            <person name="Banfield J.F."/>
        </authorList>
    </citation>
    <scope>NUCLEOTIDE SEQUENCE [LARGE SCALE GENOMIC DNA]</scope>
    <source>
        <strain evidence="4">CG23_combo_of_CG06-09_8_20_14_all_37_87_8</strain>
    </source>
</reference>
<dbReference type="EMBL" id="PCSB01000006">
    <property type="protein sequence ID" value="PIP32059.1"/>
    <property type="molecule type" value="Genomic_DNA"/>
</dbReference>
<evidence type="ECO:0000259" key="3">
    <source>
        <dbReference type="Pfam" id="PF17782"/>
    </source>
</evidence>
<proteinExistence type="inferred from homology"/>
<gene>
    <name evidence="4" type="primary">dprA</name>
    <name evidence="4" type="ORF">COX24_00235</name>
</gene>
<evidence type="ECO:0000256" key="1">
    <source>
        <dbReference type="ARBA" id="ARBA00006525"/>
    </source>
</evidence>
<dbReference type="PANTHER" id="PTHR43022:SF1">
    <property type="entry name" value="PROTEIN SMF"/>
    <property type="match status" value="1"/>
</dbReference>
<dbReference type="Gene3D" id="3.40.50.450">
    <property type="match status" value="1"/>
</dbReference>
<dbReference type="Proteomes" id="UP000230447">
    <property type="component" value="Unassembled WGS sequence"/>
</dbReference>
<dbReference type="InterPro" id="IPR057666">
    <property type="entry name" value="DrpA_SLOG"/>
</dbReference>
<dbReference type="Pfam" id="PF17782">
    <property type="entry name" value="WHD_DprA"/>
    <property type="match status" value="1"/>
</dbReference>
<comment type="caution">
    <text evidence="4">The sequence shown here is derived from an EMBL/GenBank/DDBJ whole genome shotgun (WGS) entry which is preliminary data.</text>
</comment>
<evidence type="ECO:0000313" key="4">
    <source>
        <dbReference type="EMBL" id="PIP32059.1"/>
    </source>
</evidence>
<dbReference type="Pfam" id="PF02481">
    <property type="entry name" value="DNA_processg_A"/>
    <property type="match status" value="1"/>
</dbReference>
<dbReference type="AlphaFoldDB" id="A0A2G9ZFW6"/>
<name>A0A2G9ZFW6_9BACT</name>
<dbReference type="SUPFAM" id="SSF102405">
    <property type="entry name" value="MCP/YpsA-like"/>
    <property type="match status" value="1"/>
</dbReference>
<accession>A0A2G9ZFW6</accession>
<sequence>MQEVLGDFPIKEGKLDIKGFPEKLYFRGVLPSKSERGFAIVGTRRATEYGKEQAFRFAKELSQAGLTIVSGLAVGIDTMAHKGALAGSGKTIAFLGTGLSEKTIYPQENLKLAKEILKKGGCLISEYEPKQRSFASYFLKRNGLISALSLGVLVIEAKIKSGALNTASWAHKQKKQVFALPGNITSLNSMGCNLLIQKGALLTQNPKDILNFFKISYDKTYQGTKGSKEELLILKVLQNGALTADQIIEKTNLKPEQVLRIISTLELEDKIKNIFGNSYILNKY</sequence>
<evidence type="ECO:0000313" key="5">
    <source>
        <dbReference type="Proteomes" id="UP000230447"/>
    </source>
</evidence>
<dbReference type="PANTHER" id="PTHR43022">
    <property type="entry name" value="PROTEIN SMF"/>
    <property type="match status" value="1"/>
</dbReference>
<dbReference type="NCBIfam" id="TIGR00732">
    <property type="entry name" value="dprA"/>
    <property type="match status" value="1"/>
</dbReference>
<dbReference type="GO" id="GO:0009294">
    <property type="term" value="P:DNA-mediated transformation"/>
    <property type="evidence" value="ECO:0007669"/>
    <property type="project" value="InterPro"/>
</dbReference>
<feature type="domain" description="Smf/DprA SLOG" evidence="2">
    <location>
        <begin position="16"/>
        <end position="213"/>
    </location>
</feature>
<comment type="similarity">
    <text evidence="1">Belongs to the DprA/Smf family.</text>
</comment>
<protein>
    <submittedName>
        <fullName evidence="4">DNA-protecting protein DprA</fullName>
    </submittedName>
</protein>
<dbReference type="InterPro" id="IPR036388">
    <property type="entry name" value="WH-like_DNA-bd_sf"/>
</dbReference>
<dbReference type="Gene3D" id="1.10.10.10">
    <property type="entry name" value="Winged helix-like DNA-binding domain superfamily/Winged helix DNA-binding domain"/>
    <property type="match status" value="1"/>
</dbReference>
<dbReference type="InterPro" id="IPR041614">
    <property type="entry name" value="DprA_WH"/>
</dbReference>
<dbReference type="InterPro" id="IPR003488">
    <property type="entry name" value="DprA"/>
</dbReference>
<feature type="domain" description="DprA winged helix" evidence="3">
    <location>
        <begin position="227"/>
        <end position="272"/>
    </location>
</feature>
<evidence type="ECO:0000259" key="2">
    <source>
        <dbReference type="Pfam" id="PF02481"/>
    </source>
</evidence>
<organism evidence="4 5">
    <name type="scientific">bacterium (Candidatus Gribaldobacteria) CG23_combo_of_CG06-09_8_20_14_all_37_87_8</name>
    <dbReference type="NCBI Taxonomy" id="2014278"/>
    <lineage>
        <taxon>Bacteria</taxon>
        <taxon>Candidatus Gribaldobacteria</taxon>
    </lineage>
</organism>